<name>A0A853PTF1_BACFG</name>
<dbReference type="Pfam" id="PF20459">
    <property type="entry name" value="DUF6712"/>
    <property type="match status" value="1"/>
</dbReference>
<evidence type="ECO:0000313" key="1">
    <source>
        <dbReference type="EMBL" id="OCR30590.1"/>
    </source>
</evidence>
<protein>
    <submittedName>
        <fullName evidence="1">Uncharacterized protein</fullName>
    </submittedName>
</protein>
<dbReference type="RefSeq" id="WP_032579523.1">
    <property type="nucleotide sequence ID" value="NZ_LIDT01000030.1"/>
</dbReference>
<organism evidence="1 2">
    <name type="scientific">Bacteroides fragilis</name>
    <dbReference type="NCBI Taxonomy" id="817"/>
    <lineage>
        <taxon>Bacteria</taxon>
        <taxon>Pseudomonadati</taxon>
        <taxon>Bacteroidota</taxon>
        <taxon>Bacteroidia</taxon>
        <taxon>Bacteroidales</taxon>
        <taxon>Bacteroidaceae</taxon>
        <taxon>Bacteroides</taxon>
    </lineage>
</organism>
<proteinExistence type="predicted"/>
<dbReference type="AlphaFoldDB" id="A0A853PTF1"/>
<dbReference type="InterPro" id="IPR046558">
    <property type="entry name" value="DUF6712"/>
</dbReference>
<reference evidence="1 2" key="1">
    <citation type="journal article" date="2016" name="PLoS ONE">
        <title>Genomic Diversity of Enterotoxigenic Strains of Bacteroides fragilis.</title>
        <authorList>
            <person name="Pierce J.V."/>
            <person name="Bernstein H.D."/>
        </authorList>
    </citation>
    <scope>NUCLEOTIDE SEQUENCE [LARGE SCALE GENOMIC DNA]</scope>
    <source>
        <strain evidence="1 2">20793-3</strain>
    </source>
</reference>
<accession>A0A853PTF1</accession>
<dbReference type="EMBL" id="LIDT01000030">
    <property type="protein sequence ID" value="OCR30590.1"/>
    <property type="molecule type" value="Genomic_DNA"/>
</dbReference>
<sequence length="188" mass="21266">MAKNTYQPIVLINEALFKLHSPVTDNTVITEFIPYLSIAQELYIEPIIGTALSEELKQQISTNTLTPENGDLIIKIAPVLSFYTVYQGLPFKWATVLNKGVTVRESENSKAVDIKDIAQLRSWLKNDAEVLASQLIDYLCKCRLSYPLWMPSDECACKDTYSEGSATKKFESGIYFKHKNKTCNCGRR</sequence>
<gene>
    <name evidence="1" type="ORF">AC094_29390</name>
</gene>
<comment type="caution">
    <text evidence="1">The sequence shown here is derived from an EMBL/GenBank/DDBJ whole genome shotgun (WGS) entry which is preliminary data.</text>
</comment>
<dbReference type="Proteomes" id="UP000093197">
    <property type="component" value="Unassembled WGS sequence"/>
</dbReference>
<evidence type="ECO:0000313" key="2">
    <source>
        <dbReference type="Proteomes" id="UP000093197"/>
    </source>
</evidence>